<keyword evidence="2 7" id="KW-0436">Ligase</keyword>
<dbReference type="AlphaFoldDB" id="A0A9P6CAQ5"/>
<dbReference type="Proteomes" id="UP000807342">
    <property type="component" value="Unassembled WGS sequence"/>
</dbReference>
<dbReference type="GO" id="GO:0030956">
    <property type="term" value="C:glutamyl-tRNA(Gln) amidotransferase complex"/>
    <property type="evidence" value="ECO:0007669"/>
    <property type="project" value="UniProtKB-UniRule"/>
</dbReference>
<comment type="similarity">
    <text evidence="1 7">Belongs to the amidase family. GatA subfamily.</text>
</comment>
<evidence type="ECO:0000256" key="6">
    <source>
        <dbReference type="ARBA" id="ARBA00047407"/>
    </source>
</evidence>
<sequence length="529" mass="56645">MGSCLVSRRLVTSRRSLTTTADQWRQIIHERNPGINAFVHITPPAKVPSGHGPLAGTTVAVKDNIATVDSDTTCSSKMLDGFQPPFDATAVKLLREAGADIVGKTNCDEFGMGSLNAYSYHGPTVNPYQDSSDKLERRWPGGSSGGSAAAVAAGMCQVALGTDTGGSIRLPASYCGVVGLKPSYGLISRWGVVAYADSLDCVGVLASKVGDVRRTFGILSTYDLRDPTSATPEARSRSSKVVKKRLSRWDAERDATKPLRGLRVGIPQEYFPSELSPAVIKPVRNVIKSLQEQGASVVPISLPSTSYALSSYYVLASAEASSNLARYDGIQYGSHARPPPGSDVSKTSRNYAISRTKYFGPEVQKRILLGTYALTADAFDNYFLQAQRVRQLVKNDFNKIFSLPNFYFTDPLVASEQSRSPSSSSSSSAAPTQVDILIHPSAIRTAPKMQPTTATSEHKSEATDTDSYVQDVLTVPASLAGLPALSVPAPKRFLDREGDGWPIGVSVVGQWGSDELVMRVGEVVEQLGA</sequence>
<keyword evidence="5 7" id="KW-0648">Protein biosynthesis</keyword>
<keyword evidence="11" id="KW-1185">Reference proteome</keyword>
<comment type="subunit">
    <text evidence="7">Subunit of the heterotrimeric GatCAB amidotransferase (AdT) complex, composed of A, B and C subunits.</text>
</comment>
<evidence type="ECO:0000256" key="7">
    <source>
        <dbReference type="HAMAP-Rule" id="MF_03150"/>
    </source>
</evidence>
<protein>
    <recommendedName>
        <fullName evidence="7">Glutamyl-tRNA(Gln) amidotransferase subunit A, mitochondrial</fullName>
        <shortName evidence="7">Glu-AdT subunit A</shortName>
        <ecNumber evidence="7">6.3.5.7</ecNumber>
    </recommendedName>
</protein>
<dbReference type="EC" id="6.3.5.7" evidence="7"/>
<dbReference type="PANTHER" id="PTHR11895">
    <property type="entry name" value="TRANSAMIDASE"/>
    <property type="match status" value="1"/>
</dbReference>
<evidence type="ECO:0000256" key="3">
    <source>
        <dbReference type="ARBA" id="ARBA00022741"/>
    </source>
</evidence>
<evidence type="ECO:0000256" key="5">
    <source>
        <dbReference type="ARBA" id="ARBA00022917"/>
    </source>
</evidence>
<dbReference type="Pfam" id="PF01425">
    <property type="entry name" value="Amidase"/>
    <property type="match status" value="1"/>
</dbReference>
<dbReference type="GO" id="GO:0070681">
    <property type="term" value="P:glutaminyl-tRNAGln biosynthesis via transamidation"/>
    <property type="evidence" value="ECO:0007669"/>
    <property type="project" value="UniProtKB-UniRule"/>
</dbReference>
<evidence type="ECO:0000256" key="1">
    <source>
        <dbReference type="ARBA" id="ARBA00008069"/>
    </source>
</evidence>
<feature type="active site" description="Charge relay system" evidence="7">
    <location>
        <position position="143"/>
    </location>
</feature>
<feature type="domain" description="Amidase" evidence="9">
    <location>
        <begin position="51"/>
        <end position="517"/>
    </location>
</feature>
<feature type="active site" description="Acyl-ester intermediate" evidence="7">
    <location>
        <position position="167"/>
    </location>
</feature>
<keyword evidence="3 7" id="KW-0547">Nucleotide-binding</keyword>
<dbReference type="OrthoDB" id="421993at2759"/>
<reference evidence="10" key="1">
    <citation type="submission" date="2020-11" db="EMBL/GenBank/DDBJ databases">
        <authorList>
            <consortium name="DOE Joint Genome Institute"/>
            <person name="Ahrendt S."/>
            <person name="Riley R."/>
            <person name="Andreopoulos W."/>
            <person name="Labutti K."/>
            <person name="Pangilinan J."/>
            <person name="Ruiz-Duenas F.J."/>
            <person name="Barrasa J.M."/>
            <person name="Sanchez-Garcia M."/>
            <person name="Camarero S."/>
            <person name="Miyauchi S."/>
            <person name="Serrano A."/>
            <person name="Linde D."/>
            <person name="Babiker R."/>
            <person name="Drula E."/>
            <person name="Ayuso-Fernandez I."/>
            <person name="Pacheco R."/>
            <person name="Padilla G."/>
            <person name="Ferreira P."/>
            <person name="Barriuso J."/>
            <person name="Kellner H."/>
            <person name="Castanera R."/>
            <person name="Alfaro M."/>
            <person name="Ramirez L."/>
            <person name="Pisabarro A.G."/>
            <person name="Kuo A."/>
            <person name="Tritt A."/>
            <person name="Lipzen A."/>
            <person name="He G."/>
            <person name="Yan M."/>
            <person name="Ng V."/>
            <person name="Cullen D."/>
            <person name="Martin F."/>
            <person name="Rosso M.-N."/>
            <person name="Henrissat B."/>
            <person name="Hibbett D."/>
            <person name="Martinez A.T."/>
            <person name="Grigoriev I.V."/>
        </authorList>
    </citation>
    <scope>NUCLEOTIDE SEQUENCE</scope>
    <source>
        <strain evidence="10">MF-IS2</strain>
    </source>
</reference>
<dbReference type="InterPro" id="IPR023631">
    <property type="entry name" value="Amidase_dom"/>
</dbReference>
<proteinExistence type="inferred from homology"/>
<dbReference type="InterPro" id="IPR000120">
    <property type="entry name" value="Amidase"/>
</dbReference>
<dbReference type="InterPro" id="IPR004412">
    <property type="entry name" value="GatA"/>
</dbReference>
<evidence type="ECO:0000313" key="10">
    <source>
        <dbReference type="EMBL" id="KAF9454374.1"/>
    </source>
</evidence>
<dbReference type="InterPro" id="IPR020556">
    <property type="entry name" value="Amidase_CS"/>
</dbReference>
<evidence type="ECO:0000256" key="2">
    <source>
        <dbReference type="ARBA" id="ARBA00022598"/>
    </source>
</evidence>
<dbReference type="GO" id="GO:0032543">
    <property type="term" value="P:mitochondrial translation"/>
    <property type="evidence" value="ECO:0007669"/>
    <property type="project" value="UniProtKB-UniRule"/>
</dbReference>
<dbReference type="GO" id="GO:0050567">
    <property type="term" value="F:glutaminyl-tRNA synthase (glutamine-hydrolyzing) activity"/>
    <property type="evidence" value="ECO:0007669"/>
    <property type="project" value="UniProtKB-UniRule"/>
</dbReference>
<dbReference type="HAMAP" id="MF_00120">
    <property type="entry name" value="GatA"/>
    <property type="match status" value="1"/>
</dbReference>
<comment type="subcellular location">
    <subcellularLocation>
        <location evidence="7">Mitochondrion</location>
    </subcellularLocation>
</comment>
<evidence type="ECO:0000256" key="4">
    <source>
        <dbReference type="ARBA" id="ARBA00022840"/>
    </source>
</evidence>
<dbReference type="PANTHER" id="PTHR11895:SF7">
    <property type="entry name" value="GLUTAMYL-TRNA(GLN) AMIDOTRANSFERASE SUBUNIT A, MITOCHONDRIAL"/>
    <property type="match status" value="1"/>
</dbReference>
<dbReference type="GO" id="GO:0005524">
    <property type="term" value="F:ATP binding"/>
    <property type="evidence" value="ECO:0007669"/>
    <property type="project" value="UniProtKB-KW"/>
</dbReference>
<feature type="active site" description="Charge relay system" evidence="7">
    <location>
        <position position="62"/>
    </location>
</feature>
<evidence type="ECO:0000256" key="8">
    <source>
        <dbReference type="SAM" id="MobiDB-lite"/>
    </source>
</evidence>
<organism evidence="10 11">
    <name type="scientific">Macrolepiota fuliginosa MF-IS2</name>
    <dbReference type="NCBI Taxonomy" id="1400762"/>
    <lineage>
        <taxon>Eukaryota</taxon>
        <taxon>Fungi</taxon>
        <taxon>Dikarya</taxon>
        <taxon>Basidiomycota</taxon>
        <taxon>Agaricomycotina</taxon>
        <taxon>Agaricomycetes</taxon>
        <taxon>Agaricomycetidae</taxon>
        <taxon>Agaricales</taxon>
        <taxon>Agaricineae</taxon>
        <taxon>Agaricaceae</taxon>
        <taxon>Macrolepiota</taxon>
    </lineage>
</organism>
<feature type="region of interest" description="Disordered" evidence="8">
    <location>
        <begin position="447"/>
        <end position="466"/>
    </location>
</feature>
<dbReference type="GO" id="GO:0005739">
    <property type="term" value="C:mitochondrion"/>
    <property type="evidence" value="ECO:0007669"/>
    <property type="project" value="UniProtKB-SubCell"/>
</dbReference>
<dbReference type="Gene3D" id="3.90.1300.10">
    <property type="entry name" value="Amidase signature (AS) domain"/>
    <property type="match status" value="1"/>
</dbReference>
<comment type="function">
    <text evidence="7">Allows the formation of correctly charged Gln-tRNA(Gln) through the transamidation of misacylated Glu-tRNA(Gln) in the mitochondria. The reaction takes place in the presence of glutamine and ATP through an activated gamma-phospho-Glu-tRNA(Gln).</text>
</comment>
<dbReference type="PROSITE" id="PS00571">
    <property type="entry name" value="AMIDASES"/>
    <property type="match status" value="1"/>
</dbReference>
<dbReference type="SUPFAM" id="SSF75304">
    <property type="entry name" value="Amidase signature (AS) enzymes"/>
    <property type="match status" value="1"/>
</dbReference>
<gene>
    <name evidence="10" type="ORF">P691DRAFT_656356</name>
</gene>
<comment type="catalytic activity">
    <reaction evidence="6 7">
        <text>L-glutamyl-tRNA(Gln) + L-glutamine + ATP + H2O = L-glutaminyl-tRNA(Gln) + L-glutamate + ADP + phosphate + H(+)</text>
        <dbReference type="Rhea" id="RHEA:17521"/>
        <dbReference type="Rhea" id="RHEA-COMP:9681"/>
        <dbReference type="Rhea" id="RHEA-COMP:9684"/>
        <dbReference type="ChEBI" id="CHEBI:15377"/>
        <dbReference type="ChEBI" id="CHEBI:15378"/>
        <dbReference type="ChEBI" id="CHEBI:29985"/>
        <dbReference type="ChEBI" id="CHEBI:30616"/>
        <dbReference type="ChEBI" id="CHEBI:43474"/>
        <dbReference type="ChEBI" id="CHEBI:58359"/>
        <dbReference type="ChEBI" id="CHEBI:78520"/>
        <dbReference type="ChEBI" id="CHEBI:78521"/>
        <dbReference type="ChEBI" id="CHEBI:456216"/>
        <dbReference type="EC" id="6.3.5.7"/>
    </reaction>
</comment>
<dbReference type="EMBL" id="MU151054">
    <property type="protein sequence ID" value="KAF9454374.1"/>
    <property type="molecule type" value="Genomic_DNA"/>
</dbReference>
<keyword evidence="4 7" id="KW-0067">ATP-binding</keyword>
<keyword evidence="7" id="KW-0496">Mitochondrion</keyword>
<comment type="caution">
    <text evidence="10">The sequence shown here is derived from an EMBL/GenBank/DDBJ whole genome shotgun (WGS) entry which is preliminary data.</text>
</comment>
<evidence type="ECO:0000313" key="11">
    <source>
        <dbReference type="Proteomes" id="UP000807342"/>
    </source>
</evidence>
<dbReference type="InterPro" id="IPR036928">
    <property type="entry name" value="AS_sf"/>
</dbReference>
<accession>A0A9P6CAQ5</accession>
<name>A0A9P6CAQ5_9AGAR</name>
<evidence type="ECO:0000259" key="9">
    <source>
        <dbReference type="Pfam" id="PF01425"/>
    </source>
</evidence>